<feature type="compositionally biased region" description="Acidic residues" evidence="1">
    <location>
        <begin position="256"/>
        <end position="268"/>
    </location>
</feature>
<feature type="compositionally biased region" description="Basic and acidic residues" evidence="1">
    <location>
        <begin position="475"/>
        <end position="499"/>
    </location>
</feature>
<dbReference type="InterPro" id="IPR041591">
    <property type="entry name" value="OCRE"/>
</dbReference>
<evidence type="ECO:0000259" key="2">
    <source>
        <dbReference type="Pfam" id="PF17780"/>
    </source>
</evidence>
<feature type="region of interest" description="Disordered" evidence="1">
    <location>
        <begin position="49"/>
        <end position="80"/>
    </location>
</feature>
<dbReference type="GO" id="GO:0005682">
    <property type="term" value="C:U5 snRNP"/>
    <property type="evidence" value="ECO:0007669"/>
    <property type="project" value="InterPro"/>
</dbReference>
<protein>
    <recommendedName>
        <fullName evidence="2">OCRE domain-containing protein</fullName>
    </recommendedName>
</protein>
<dbReference type="Proteomes" id="UP000747399">
    <property type="component" value="Unassembled WGS sequence"/>
</dbReference>
<feature type="compositionally biased region" description="Low complexity" evidence="1">
    <location>
        <begin position="808"/>
        <end position="822"/>
    </location>
</feature>
<gene>
    <name evidence="3" type="ORF">Vafri_7071</name>
</gene>
<feature type="region of interest" description="Disordered" evidence="1">
    <location>
        <begin position="528"/>
        <end position="569"/>
    </location>
</feature>
<keyword evidence="4" id="KW-1185">Reference proteome</keyword>
<feature type="compositionally biased region" description="Low complexity" evidence="1">
    <location>
        <begin position="747"/>
        <end position="760"/>
    </location>
</feature>
<feature type="domain" description="OCRE" evidence="2">
    <location>
        <begin position="827"/>
        <end position="866"/>
    </location>
</feature>
<dbReference type="Pfam" id="PF17780">
    <property type="entry name" value="OCRE"/>
    <property type="match status" value="1"/>
</dbReference>
<feature type="region of interest" description="Disordered" evidence="1">
    <location>
        <begin position="390"/>
        <end position="513"/>
    </location>
</feature>
<feature type="compositionally biased region" description="Pro residues" evidence="1">
    <location>
        <begin position="440"/>
        <end position="449"/>
    </location>
</feature>
<dbReference type="EMBL" id="BNCO01000010">
    <property type="protein sequence ID" value="GIL51000.1"/>
    <property type="molecule type" value="Genomic_DNA"/>
</dbReference>
<sequence length="870" mass="89586">MVSDDPRQPRPTGNVGLQANRDRRVRFVIQSEVRELLIPEDTIGHAYRRRQTILPGDDGSSRARRAAADRQLPPELEGPIRSLDPALAATRRARIRAEVSRMQLLEDTSMPDDLAAAEEDYDEPDALYNEDGIPIEPFHLRAEREAGYFDAEGNYLEYRLAAEDTDAWLESIMDEHHQVRADPELVARRRRAAATAAAGLGSEAMGVGAALAGGPAAAAAAGTIAGGMNTSKGRRQRRNAIMDESTADMVTVGDAPVDEEEEEEEDGPYDMHMLDDTGDELEDDERAVYQKRVADLLQPGETPLDGLRRLGKVMHGGAAAAGIAAASAATAAAGPPAVAADAGVATDNEGGGTVGVGGGGRNAAVADDAVPLLNAPVGAAPAGLGSVAPVGGGGGSGDGGHDDGGGGSGSMVQLTCGERQRLRKQRREHQGMAEGTALADPPPPPPPSPSQHRQQPQDEAGEAGKGELVAAAAELLERSHVKKDVKGGKEISEEEERGRRAQSGGDVDMEELDGSGAAASEPLLESRSAGLRPADAPPSPAARQSVAEATAAAAARRRAPTAQPSEAVREARRQFDSLTSYANLLLSAGMYDVYSSTREQLLRAAQRTLGVDVVRSLTVAGLQPIGRVAAPGRATTLKRPVSSGRDAMAAEAGGADNGGGGGATLKRKRLDMNFMEGMIGPHDVGKEDEFVEGGDGAVTGFDAANTTRATTSGPGGSVGATRMNAVDMDVDMFGDDDDDWGSGGGSAPQAAACPGSGSAAVDETDRPRTMAADSAAAAEAAAAASAGVRGAAAAGTTAMEAQGRQLEAASGGDVDAAAGPSGTLPDRDGFEVDPDSGYLYSSKVGYYYDIATGLYGDANTGLWYRYIAAE</sequence>
<evidence type="ECO:0000313" key="3">
    <source>
        <dbReference type="EMBL" id="GIL51000.1"/>
    </source>
</evidence>
<feature type="region of interest" description="Disordered" evidence="1">
    <location>
        <begin position="734"/>
        <end position="772"/>
    </location>
</feature>
<feature type="region of interest" description="Disordered" evidence="1">
    <location>
        <begin position="255"/>
        <end position="277"/>
    </location>
</feature>
<organism evidence="3 4">
    <name type="scientific">Volvox africanus</name>
    <dbReference type="NCBI Taxonomy" id="51714"/>
    <lineage>
        <taxon>Eukaryota</taxon>
        <taxon>Viridiplantae</taxon>
        <taxon>Chlorophyta</taxon>
        <taxon>core chlorophytes</taxon>
        <taxon>Chlorophyceae</taxon>
        <taxon>CS clade</taxon>
        <taxon>Chlamydomonadales</taxon>
        <taxon>Volvocaceae</taxon>
        <taxon>Volvox</taxon>
    </lineage>
</organism>
<dbReference type="PANTHER" id="PTHR13138">
    <property type="entry name" value="PROTEIN LIN1"/>
    <property type="match status" value="1"/>
</dbReference>
<dbReference type="PANTHER" id="PTHR13138:SF3">
    <property type="entry name" value="CD2 ANTIGEN CYTOPLASMIC TAIL-BINDING PROTEIN 2"/>
    <property type="match status" value="1"/>
</dbReference>
<evidence type="ECO:0000313" key="4">
    <source>
        <dbReference type="Proteomes" id="UP000747399"/>
    </source>
</evidence>
<reference evidence="3" key="1">
    <citation type="journal article" date="2021" name="Proc. Natl. Acad. Sci. U.S.A.">
        <title>Three genomes in the algal genus Volvox reveal the fate of a haploid sex-determining region after a transition to homothallism.</title>
        <authorList>
            <person name="Yamamoto K."/>
            <person name="Hamaji T."/>
            <person name="Kawai-Toyooka H."/>
            <person name="Matsuzaki R."/>
            <person name="Takahashi F."/>
            <person name="Nishimura Y."/>
            <person name="Kawachi M."/>
            <person name="Noguchi H."/>
            <person name="Minakuchi Y."/>
            <person name="Umen J.G."/>
            <person name="Toyoda A."/>
            <person name="Nozaki H."/>
        </authorList>
    </citation>
    <scope>NUCLEOTIDE SEQUENCE</scope>
    <source>
        <strain evidence="3">NIES-3780</strain>
    </source>
</reference>
<comment type="caution">
    <text evidence="3">The sequence shown here is derived from an EMBL/GenBank/DDBJ whole genome shotgun (WGS) entry which is preliminary data.</text>
</comment>
<feature type="region of interest" description="Disordered" evidence="1">
    <location>
        <begin position="805"/>
        <end position="832"/>
    </location>
</feature>
<feature type="compositionally biased region" description="Low complexity" evidence="1">
    <location>
        <begin position="541"/>
        <end position="565"/>
    </location>
</feature>
<proteinExistence type="predicted"/>
<evidence type="ECO:0000256" key="1">
    <source>
        <dbReference type="SAM" id="MobiDB-lite"/>
    </source>
</evidence>
<accession>A0A8J4B024</accession>
<feature type="non-terminal residue" evidence="3">
    <location>
        <position position="870"/>
    </location>
</feature>
<dbReference type="InterPro" id="IPR039905">
    <property type="entry name" value="CD2BP2/Lin1"/>
</dbReference>
<name>A0A8J4B024_9CHLO</name>
<dbReference type="AlphaFoldDB" id="A0A8J4B024"/>